<evidence type="ECO:0000313" key="2">
    <source>
        <dbReference type="Proteomes" id="UP001732700"/>
    </source>
</evidence>
<evidence type="ECO:0000313" key="1">
    <source>
        <dbReference type="EnsemblPlants" id="AVESA.00010b.r2.UnG1426190.1.CDS"/>
    </source>
</evidence>
<dbReference type="EnsemblPlants" id="AVESA.00010b.r2.UnG1426190.1">
    <property type="protein sequence ID" value="AVESA.00010b.r2.UnG1426190.1.CDS"/>
    <property type="gene ID" value="AVESA.00010b.r2.UnG1426190"/>
</dbReference>
<keyword evidence="2" id="KW-1185">Reference proteome</keyword>
<organism evidence="1 2">
    <name type="scientific">Avena sativa</name>
    <name type="common">Oat</name>
    <dbReference type="NCBI Taxonomy" id="4498"/>
    <lineage>
        <taxon>Eukaryota</taxon>
        <taxon>Viridiplantae</taxon>
        <taxon>Streptophyta</taxon>
        <taxon>Embryophyta</taxon>
        <taxon>Tracheophyta</taxon>
        <taxon>Spermatophyta</taxon>
        <taxon>Magnoliopsida</taxon>
        <taxon>Liliopsida</taxon>
        <taxon>Poales</taxon>
        <taxon>Poaceae</taxon>
        <taxon>BOP clade</taxon>
        <taxon>Pooideae</taxon>
        <taxon>Poodae</taxon>
        <taxon>Poeae</taxon>
        <taxon>Poeae Chloroplast Group 1 (Aveneae type)</taxon>
        <taxon>Aveninae</taxon>
        <taxon>Avena</taxon>
    </lineage>
</organism>
<reference evidence="1" key="1">
    <citation type="submission" date="2025-09" db="UniProtKB">
        <authorList>
            <consortium name="EnsemblPlants"/>
        </authorList>
    </citation>
    <scope>IDENTIFICATION</scope>
</reference>
<dbReference type="Proteomes" id="UP001732700">
    <property type="component" value="Unassembled WGS sequence"/>
</dbReference>
<accession>A0ACD6AQ51</accession>
<sequence>MDPPVFIEQIEVRFSAVRWATTLYDTRHCPSRYICMLGASDVKLDIREMALTGLNLLNDERQSSAIAIDFNYPDVVEILDYIYSQEPQLLHSNDHRQGKLLFPPKTFLAMIKFLMKCFKASDSPDLLQEDPSHSPVAKMCVVLEHAMSYEGSSELHALAVKSLVDISSRQPKLVSSRYANRLHWLKTLLSHVDSDAREAAARLLGITSSALSSSAALNLLSELTSTLDPNHPPRDSICVKQPWWSEIPECP</sequence>
<proteinExistence type="predicted"/>
<protein>
    <submittedName>
        <fullName evidence="1">Uncharacterized protein</fullName>
    </submittedName>
</protein>
<name>A0ACD6AQ51_AVESA</name>